<dbReference type="RefSeq" id="WP_196281159.1">
    <property type="nucleotide sequence ID" value="NZ_JADQDQ010000002.1"/>
</dbReference>
<feature type="region of interest" description="Disordered" evidence="1">
    <location>
        <begin position="352"/>
        <end position="379"/>
    </location>
</feature>
<dbReference type="Pfam" id="PF20600">
    <property type="entry name" value="ExoX-like_C"/>
    <property type="match status" value="1"/>
</dbReference>
<organism evidence="3 4">
    <name type="scientific">Hymenobacter jeongseonensis</name>
    <dbReference type="NCBI Taxonomy" id="2791027"/>
    <lineage>
        <taxon>Bacteria</taxon>
        <taxon>Pseudomonadati</taxon>
        <taxon>Bacteroidota</taxon>
        <taxon>Cytophagia</taxon>
        <taxon>Cytophagales</taxon>
        <taxon>Hymenobacteraceae</taxon>
        <taxon>Hymenobacter</taxon>
    </lineage>
</organism>
<accession>A0ABS0IEJ6</accession>
<proteinExistence type="predicted"/>
<sequence length="379" mass="44977">MKSSKPNQEYWFYYPTTVIAFGKFSGHTIHSVLESEPGYLDYCLRKIDNFMLSRRYFRVLEAGRKDYCFSKEAIESLGRKMDMADLWMSKNVKNDFINPYTFESKLKMPIGKALYNICSLKRYFHLMESQKLDEIAEGNKLWFDKYFRNFCEADKGDKIGVKLTFFLINHSFKSVWFQWIKENWFDYTDGQDLYTYCINSLERDINTALIVIIDTSKSLYSKSTTRKSSVYKDNKSEVDEFPARNECLLPSVDYWRHLLTFDGQTKNNWVFDYLINRLKSSRVSKGEVSVDVKPPLSRELANRGRASFYLDDQLFTESFENYYKSIPNNNFLNQGKENQEIYEHYDRFGSCEEDETNHDEDAWDALTDGQYGDWEDRND</sequence>
<feature type="compositionally biased region" description="Acidic residues" evidence="1">
    <location>
        <begin position="352"/>
        <end position="363"/>
    </location>
</feature>
<reference evidence="3 4" key="1">
    <citation type="submission" date="2020-11" db="EMBL/GenBank/DDBJ databases">
        <authorList>
            <person name="Kim M.K."/>
        </authorList>
    </citation>
    <scope>NUCLEOTIDE SEQUENCE [LARGE SCALE GENOMIC DNA]</scope>
    <source>
        <strain evidence="3 4">BT683</strain>
    </source>
</reference>
<gene>
    <name evidence="3" type="ORF">I2I05_05160</name>
</gene>
<evidence type="ECO:0000256" key="1">
    <source>
        <dbReference type="SAM" id="MobiDB-lite"/>
    </source>
</evidence>
<protein>
    <recommendedName>
        <fullName evidence="2">Exodeoxyribonuclease X-like C-terminal domain-containing protein</fullName>
    </recommendedName>
</protein>
<evidence type="ECO:0000313" key="4">
    <source>
        <dbReference type="Proteomes" id="UP000597617"/>
    </source>
</evidence>
<feature type="domain" description="Exodeoxyribonuclease X-like C-terminal" evidence="2">
    <location>
        <begin position="21"/>
        <end position="48"/>
    </location>
</feature>
<evidence type="ECO:0000313" key="3">
    <source>
        <dbReference type="EMBL" id="MBF9236777.1"/>
    </source>
</evidence>
<dbReference type="InterPro" id="IPR046768">
    <property type="entry name" value="ExoX-like_C"/>
</dbReference>
<keyword evidence="4" id="KW-1185">Reference proteome</keyword>
<comment type="caution">
    <text evidence="3">The sequence shown here is derived from an EMBL/GenBank/DDBJ whole genome shotgun (WGS) entry which is preliminary data.</text>
</comment>
<name>A0ABS0IEJ6_9BACT</name>
<dbReference type="Proteomes" id="UP000597617">
    <property type="component" value="Unassembled WGS sequence"/>
</dbReference>
<evidence type="ECO:0000259" key="2">
    <source>
        <dbReference type="Pfam" id="PF20600"/>
    </source>
</evidence>
<dbReference type="EMBL" id="JADQDQ010000002">
    <property type="protein sequence ID" value="MBF9236777.1"/>
    <property type="molecule type" value="Genomic_DNA"/>
</dbReference>